<keyword evidence="1" id="KW-1133">Transmembrane helix</keyword>
<feature type="transmembrane region" description="Helical" evidence="1">
    <location>
        <begin position="12"/>
        <end position="29"/>
    </location>
</feature>
<evidence type="ECO:0000313" key="3">
    <source>
        <dbReference type="Proteomes" id="UP000199481"/>
    </source>
</evidence>
<reference evidence="3" key="1">
    <citation type="submission" date="2016-10" db="EMBL/GenBank/DDBJ databases">
        <authorList>
            <person name="Varghese N."/>
            <person name="Submissions S."/>
        </authorList>
    </citation>
    <scope>NUCLEOTIDE SEQUENCE [LARGE SCALE GENOMIC DNA]</scope>
    <source>
        <strain evidence="3">MPL-11</strain>
    </source>
</reference>
<organism evidence="2 3">
    <name type="scientific">Carnobacterium viridans</name>
    <dbReference type="NCBI Taxonomy" id="174587"/>
    <lineage>
        <taxon>Bacteria</taxon>
        <taxon>Bacillati</taxon>
        <taxon>Bacillota</taxon>
        <taxon>Bacilli</taxon>
        <taxon>Lactobacillales</taxon>
        <taxon>Carnobacteriaceae</taxon>
        <taxon>Carnobacterium</taxon>
    </lineage>
</organism>
<evidence type="ECO:0000313" key="2">
    <source>
        <dbReference type="EMBL" id="SDQ24120.1"/>
    </source>
</evidence>
<dbReference type="RefSeq" id="WP_035020336.1">
    <property type="nucleotide sequence ID" value="NZ_CP084916.1"/>
</dbReference>
<feature type="transmembrane region" description="Helical" evidence="1">
    <location>
        <begin position="41"/>
        <end position="66"/>
    </location>
</feature>
<keyword evidence="3" id="KW-1185">Reference proteome</keyword>
<dbReference type="AlphaFoldDB" id="A0A1H0Z9S0"/>
<gene>
    <name evidence="2" type="ORF">SAMN04487752_1394</name>
</gene>
<dbReference type="Proteomes" id="UP000199481">
    <property type="component" value="Unassembled WGS sequence"/>
</dbReference>
<keyword evidence="1" id="KW-0812">Transmembrane</keyword>
<dbReference type="EMBL" id="FNJW01000008">
    <property type="protein sequence ID" value="SDQ24120.1"/>
    <property type="molecule type" value="Genomic_DNA"/>
</dbReference>
<name>A0A1H0Z9S0_9LACT</name>
<proteinExistence type="predicted"/>
<evidence type="ECO:0000256" key="1">
    <source>
        <dbReference type="SAM" id="Phobius"/>
    </source>
</evidence>
<sequence>MGIFKRMIAFKWPILLFEAIFLIGGILLITTGIKIRKQSKISALISIVIGTIITIVSLYILFWTFIVGYNS</sequence>
<keyword evidence="1" id="KW-0472">Membrane</keyword>
<accession>A0A1H0Z9S0</accession>
<protein>
    <submittedName>
        <fullName evidence="2">Uncharacterized protein</fullName>
    </submittedName>
</protein>